<proteinExistence type="predicted"/>
<protein>
    <submittedName>
        <fullName evidence="2">Uncharacterized protein</fullName>
    </submittedName>
</protein>
<dbReference type="AlphaFoldDB" id="A0A1M7Y523"/>
<organism evidence="2 3">
    <name type="scientific">Desulfopila aestuarii DSM 18488</name>
    <dbReference type="NCBI Taxonomy" id="1121416"/>
    <lineage>
        <taxon>Bacteria</taxon>
        <taxon>Pseudomonadati</taxon>
        <taxon>Thermodesulfobacteriota</taxon>
        <taxon>Desulfobulbia</taxon>
        <taxon>Desulfobulbales</taxon>
        <taxon>Desulfocapsaceae</taxon>
        <taxon>Desulfopila</taxon>
    </lineage>
</organism>
<evidence type="ECO:0000256" key="1">
    <source>
        <dbReference type="SAM" id="SignalP"/>
    </source>
</evidence>
<name>A0A1M7Y523_9BACT</name>
<dbReference type="OrthoDB" id="5405204at2"/>
<keyword evidence="3" id="KW-1185">Reference proteome</keyword>
<dbReference type="EMBL" id="FRFE01000007">
    <property type="protein sequence ID" value="SHO47290.1"/>
    <property type="molecule type" value="Genomic_DNA"/>
</dbReference>
<feature type="signal peptide" evidence="1">
    <location>
        <begin position="1"/>
        <end position="21"/>
    </location>
</feature>
<gene>
    <name evidence="2" type="ORF">SAMN02745220_01814</name>
</gene>
<keyword evidence="1" id="KW-0732">Signal</keyword>
<dbReference type="Proteomes" id="UP000184603">
    <property type="component" value="Unassembled WGS sequence"/>
</dbReference>
<evidence type="ECO:0000313" key="2">
    <source>
        <dbReference type="EMBL" id="SHO47290.1"/>
    </source>
</evidence>
<dbReference type="RefSeq" id="WP_073613131.1">
    <property type="nucleotide sequence ID" value="NZ_FRFE01000007.1"/>
</dbReference>
<reference evidence="2 3" key="1">
    <citation type="submission" date="2016-12" db="EMBL/GenBank/DDBJ databases">
        <authorList>
            <person name="Song W.-J."/>
            <person name="Kurnit D.M."/>
        </authorList>
    </citation>
    <scope>NUCLEOTIDE SEQUENCE [LARGE SCALE GENOMIC DNA]</scope>
    <source>
        <strain evidence="2 3">DSM 18488</strain>
    </source>
</reference>
<evidence type="ECO:0000313" key="3">
    <source>
        <dbReference type="Proteomes" id="UP000184603"/>
    </source>
</evidence>
<sequence length="325" mass="36462">MAITRYLPLLGLVLCVLSACATPPVHLTPENSLAYNVSGEGRLADNAPLFVVENPAHDYNRIGSPIIEDVGDGSRIVSINPDTPQIFAEERSWAGQRGRYTNLVYRVHFSEIPSSILPFYLTAGKNVGLLVIVTLDERNQPVLVTSLHTCGCYLAIIPTSFLDPAALPEGWNSKEQYVYGETLPGILTYDGDPTLAKLHIWLRDGVHRVMAIRLEDAAGGIRYPQVTVTLHPKESLVRLPFADGETFSFFETDGPRKDYVHGSQKIWERLLISWWAFDWRVGEDKRLGRNTDDGPVFYTSLKPWARAASDLRDFPAFLKYWGWSL</sequence>
<feature type="chain" id="PRO_5012681050" evidence="1">
    <location>
        <begin position="22"/>
        <end position="325"/>
    </location>
</feature>
<dbReference type="PROSITE" id="PS51257">
    <property type="entry name" value="PROKAR_LIPOPROTEIN"/>
    <property type="match status" value="1"/>
</dbReference>
<accession>A0A1M7Y523</accession>